<organism evidence="1 2">
    <name type="scientific">Paramecium sonneborni</name>
    <dbReference type="NCBI Taxonomy" id="65129"/>
    <lineage>
        <taxon>Eukaryota</taxon>
        <taxon>Sar</taxon>
        <taxon>Alveolata</taxon>
        <taxon>Ciliophora</taxon>
        <taxon>Intramacronucleata</taxon>
        <taxon>Oligohymenophorea</taxon>
        <taxon>Peniculida</taxon>
        <taxon>Parameciidae</taxon>
        <taxon>Paramecium</taxon>
    </lineage>
</organism>
<protein>
    <submittedName>
        <fullName evidence="1">Uncharacterized protein</fullName>
    </submittedName>
</protein>
<keyword evidence="2" id="KW-1185">Reference proteome</keyword>
<evidence type="ECO:0000313" key="2">
    <source>
        <dbReference type="Proteomes" id="UP000692954"/>
    </source>
</evidence>
<reference evidence="1" key="1">
    <citation type="submission" date="2021-01" db="EMBL/GenBank/DDBJ databases">
        <authorList>
            <consortium name="Genoscope - CEA"/>
            <person name="William W."/>
        </authorList>
    </citation>
    <scope>NUCLEOTIDE SEQUENCE</scope>
</reference>
<evidence type="ECO:0000313" key="1">
    <source>
        <dbReference type="EMBL" id="CAD8130390.1"/>
    </source>
</evidence>
<proteinExistence type="predicted"/>
<accession>A0A8S1RSR9</accession>
<gene>
    <name evidence="1" type="ORF">PSON_ATCC_30995.1.T2850001</name>
</gene>
<dbReference type="EMBL" id="CAJJDN010000285">
    <property type="protein sequence ID" value="CAD8130390.1"/>
    <property type="molecule type" value="Genomic_DNA"/>
</dbReference>
<dbReference type="AlphaFoldDB" id="A0A8S1RSR9"/>
<dbReference type="Proteomes" id="UP000692954">
    <property type="component" value="Unassembled WGS sequence"/>
</dbReference>
<comment type="caution">
    <text evidence="1">The sequence shown here is derived from an EMBL/GenBank/DDBJ whole genome shotgun (WGS) entry which is preliminary data.</text>
</comment>
<sequence>MIKKYISSIFAYLQSRIKQWKDYYSCLSLFQVDSTISCIKWEQQKW</sequence>
<name>A0A8S1RSR9_9CILI</name>